<proteinExistence type="predicted"/>
<comment type="caution">
    <text evidence="2">The sequence shown here is derived from an EMBL/GenBank/DDBJ whole genome shotgun (WGS) entry which is preliminary data.</text>
</comment>
<evidence type="ECO:0000313" key="2">
    <source>
        <dbReference type="EMBL" id="MES1920599.1"/>
    </source>
</evidence>
<dbReference type="Proteomes" id="UP001439008">
    <property type="component" value="Unassembled WGS sequence"/>
</dbReference>
<dbReference type="EMBL" id="JBDODL010000756">
    <property type="protein sequence ID" value="MES1920599.1"/>
    <property type="molecule type" value="Genomic_DNA"/>
</dbReference>
<sequence>MKSNGIVPFASHFPRPANPDAPDAPALREHLVVPAKAYVALVVQEVLVVSVESQECQDVVVPVGHED</sequence>
<name>A0ABV2ALR5_9EUKA</name>
<organism evidence="2 3">
    <name type="scientific">Bonamia ostreae</name>
    <dbReference type="NCBI Taxonomy" id="126728"/>
    <lineage>
        <taxon>Eukaryota</taxon>
        <taxon>Sar</taxon>
        <taxon>Rhizaria</taxon>
        <taxon>Endomyxa</taxon>
        <taxon>Ascetosporea</taxon>
        <taxon>Haplosporida</taxon>
        <taxon>Bonamia</taxon>
    </lineage>
</organism>
<evidence type="ECO:0000313" key="3">
    <source>
        <dbReference type="Proteomes" id="UP001439008"/>
    </source>
</evidence>
<evidence type="ECO:0000256" key="1">
    <source>
        <dbReference type="SAM" id="MobiDB-lite"/>
    </source>
</evidence>
<accession>A0ABV2ALR5</accession>
<keyword evidence="3" id="KW-1185">Reference proteome</keyword>
<protein>
    <submittedName>
        <fullName evidence="2">Uncharacterized protein</fullName>
    </submittedName>
</protein>
<reference evidence="2 3" key="1">
    <citation type="journal article" date="2024" name="BMC Biol.">
        <title>Comparative genomics of Ascetosporea gives new insight into the evolutionary basis for animal parasitism in Rhizaria.</title>
        <authorList>
            <person name="Hiltunen Thoren M."/>
            <person name="Onut-Brannstrom I."/>
            <person name="Alfjorden A."/>
            <person name="Peckova H."/>
            <person name="Swords F."/>
            <person name="Hooper C."/>
            <person name="Holzer A.S."/>
            <person name="Bass D."/>
            <person name="Burki F."/>
        </authorList>
    </citation>
    <scope>NUCLEOTIDE SEQUENCE [LARGE SCALE GENOMIC DNA]</scope>
    <source>
        <strain evidence="2">20-A016</strain>
    </source>
</reference>
<feature type="region of interest" description="Disordered" evidence="1">
    <location>
        <begin position="1"/>
        <end position="22"/>
    </location>
</feature>
<gene>
    <name evidence="2" type="ORF">MHBO_002251</name>
</gene>